<name>A0AC60QBB2_IXOPE</name>
<keyword evidence="2" id="KW-1185">Reference proteome</keyword>
<evidence type="ECO:0000313" key="1">
    <source>
        <dbReference type="EMBL" id="KAG0430441.1"/>
    </source>
</evidence>
<reference evidence="1 2" key="1">
    <citation type="journal article" date="2020" name="Cell">
        <title>Large-Scale Comparative Analyses of Tick Genomes Elucidate Their Genetic Diversity and Vector Capacities.</title>
        <authorList>
            <consortium name="Tick Genome and Microbiome Consortium (TIGMIC)"/>
            <person name="Jia N."/>
            <person name="Wang J."/>
            <person name="Shi W."/>
            <person name="Du L."/>
            <person name="Sun Y."/>
            <person name="Zhan W."/>
            <person name="Jiang J.F."/>
            <person name="Wang Q."/>
            <person name="Zhang B."/>
            <person name="Ji P."/>
            <person name="Bell-Sakyi L."/>
            <person name="Cui X.M."/>
            <person name="Yuan T.T."/>
            <person name="Jiang B.G."/>
            <person name="Yang W.F."/>
            <person name="Lam T.T."/>
            <person name="Chang Q.C."/>
            <person name="Ding S.J."/>
            <person name="Wang X.J."/>
            <person name="Zhu J.G."/>
            <person name="Ruan X.D."/>
            <person name="Zhao L."/>
            <person name="Wei J.T."/>
            <person name="Ye R.Z."/>
            <person name="Que T.C."/>
            <person name="Du C.H."/>
            <person name="Zhou Y.H."/>
            <person name="Cheng J.X."/>
            <person name="Dai P.F."/>
            <person name="Guo W.B."/>
            <person name="Han X.H."/>
            <person name="Huang E.J."/>
            <person name="Li L.F."/>
            <person name="Wei W."/>
            <person name="Gao Y.C."/>
            <person name="Liu J.Z."/>
            <person name="Shao H.Z."/>
            <person name="Wang X."/>
            <person name="Wang C.C."/>
            <person name="Yang T.C."/>
            <person name="Huo Q.B."/>
            <person name="Li W."/>
            <person name="Chen H.Y."/>
            <person name="Chen S.E."/>
            <person name="Zhou L.G."/>
            <person name="Ni X.B."/>
            <person name="Tian J.H."/>
            <person name="Sheng Y."/>
            <person name="Liu T."/>
            <person name="Pan Y.S."/>
            <person name="Xia L.Y."/>
            <person name="Li J."/>
            <person name="Zhao F."/>
            <person name="Cao W.C."/>
        </authorList>
    </citation>
    <scope>NUCLEOTIDE SEQUENCE [LARGE SCALE GENOMIC DNA]</scope>
    <source>
        <strain evidence="1">Iper-2018</strain>
    </source>
</reference>
<accession>A0AC60QBB2</accession>
<feature type="non-terminal residue" evidence="1">
    <location>
        <position position="1"/>
    </location>
</feature>
<organism evidence="1 2">
    <name type="scientific">Ixodes persulcatus</name>
    <name type="common">Taiga tick</name>
    <dbReference type="NCBI Taxonomy" id="34615"/>
    <lineage>
        <taxon>Eukaryota</taxon>
        <taxon>Metazoa</taxon>
        <taxon>Ecdysozoa</taxon>
        <taxon>Arthropoda</taxon>
        <taxon>Chelicerata</taxon>
        <taxon>Arachnida</taxon>
        <taxon>Acari</taxon>
        <taxon>Parasitiformes</taxon>
        <taxon>Ixodida</taxon>
        <taxon>Ixodoidea</taxon>
        <taxon>Ixodidae</taxon>
        <taxon>Ixodinae</taxon>
        <taxon>Ixodes</taxon>
    </lineage>
</organism>
<protein>
    <submittedName>
        <fullName evidence="1">Uncharacterized protein</fullName>
    </submittedName>
</protein>
<gene>
    <name evidence="1" type="ORF">HPB47_022696</name>
</gene>
<evidence type="ECO:0000313" key="2">
    <source>
        <dbReference type="Proteomes" id="UP000805193"/>
    </source>
</evidence>
<feature type="non-terminal residue" evidence="1">
    <location>
        <position position="429"/>
    </location>
</feature>
<dbReference type="Proteomes" id="UP000805193">
    <property type="component" value="Unassembled WGS sequence"/>
</dbReference>
<proteinExistence type="predicted"/>
<comment type="caution">
    <text evidence="1">The sequence shown here is derived from an EMBL/GenBank/DDBJ whole genome shotgun (WGS) entry which is preliminary data.</text>
</comment>
<sequence length="429" mass="47185">RPLLSSEECCVVGDSNQVARQEWSRSIFHRRSLVALVAVLLAYSWVAILFTYLVARFSATVAGAYSAMICIFAIAGFNGGAYALAKLDVVVRITGTHVEPQASDVVDVAGSRLSPEVSHGSVVTCLYLALADEDVWPYIDLLCLAAPPWSLERSLVKVIRLDAQNQLCSDIVDRSLRNGLAYRGACPSFRPYMEALSLNTGPTISDCCQIARTDAWKEWEPLNILSLDGYGVGMDVVVMLLEGMVLFCFLGWMDSGHGLTMMTGEGEADARTMDQDVELEKEKVEDLQARQAFLEHALVVRNLHKWHKRRHVVRGLYLALPPSECFGLLGVRGVGKTTTLEMIAGIVPMSSGEAYMQAVELPRNQRKWQTRVGFCPESGGLLDGLSPYDALRLFAGLRGVPGHRAQELVQSLLSFLELQQDAHRPTGLI</sequence>
<dbReference type="EMBL" id="JABSTQ010009322">
    <property type="protein sequence ID" value="KAG0430441.1"/>
    <property type="molecule type" value="Genomic_DNA"/>
</dbReference>